<dbReference type="InterPro" id="IPR036961">
    <property type="entry name" value="Kinesin_motor_dom_sf"/>
</dbReference>
<dbReference type="GO" id="GO:0008017">
    <property type="term" value="F:microtubule binding"/>
    <property type="evidence" value="ECO:0007669"/>
    <property type="project" value="InterPro"/>
</dbReference>
<dbReference type="RefSeq" id="XP_024581122.1">
    <property type="nucleotide sequence ID" value="XM_024730889.1"/>
</dbReference>
<dbReference type="GO" id="GO:0007018">
    <property type="term" value="P:microtubule-based movement"/>
    <property type="evidence" value="ECO:0007669"/>
    <property type="project" value="InterPro"/>
</dbReference>
<dbReference type="GeneID" id="36396146"/>
<dbReference type="Pfam" id="PF00225">
    <property type="entry name" value="Kinesin"/>
    <property type="match status" value="1"/>
</dbReference>
<evidence type="ECO:0000256" key="1">
    <source>
        <dbReference type="SAM" id="Coils"/>
    </source>
</evidence>
<keyword evidence="1" id="KW-0175">Coiled coil</keyword>
<dbReference type="SUPFAM" id="SSF52540">
    <property type="entry name" value="P-loop containing nucleoside triphosphate hydrolases"/>
    <property type="match status" value="1"/>
</dbReference>
<sequence length="1028" mass="115852">MSPGVANITFEQVYDINDNNSRIFETSLKDTIDNIVHGKSATLVVTGAKSAGKSLACHGDRRKLNERKTNSGLITLAIQETFSILNEKANDLTRYNVLLSCWGADCNEMSNKRVLMDLLAFKKISDVDDIEKEMINGSILVNSSDEAVHLYMKALERVSDAEKQNFVFVLHVETQWPSGEVRRGRFIVIDIHGGSIIEPRAQETGKITQMKDRNRIFADTSLSVNKPLSAIFGAFIGNTSSTYVMVVIQTSPLSSSSQAIQSLLANTNQYFKTQTNLPQDTEVFASDVHDEITVLQLALENRHPKYFSQTCSPPLSTTSNDSSYESPFAGASTEVSLAHRVSVKGESEESQKQLAVSRRLRIAYDIAKAATDLQSKQSIAYSVQSVQTGDTSSHAAIDESLAHSPCDMIHKQSAQAKLETLKSTHTELERALAHEASIKNKCVDRISRLSQTLNCQMVEHEKQLQAALKAKSAVEDQLRDVNAKFDDAKLEVLRLQEEVKSLRAIQPTLAEHTAANERRMLHTLSARLEQAMIEAKDVITFKDGIITSLENRLELASKRGVDAVTLMQEERSQFEREKTKLFTQLENNKKIINSTENEEILRLKTENLSLQQQNGDLTAQVKHLALDLESARLQWTKEASHREVQAEQRCAQQLVQAEKQLEQVTIAMQQQMAQFRNELDMKVARQRVAAQVACKASSLKCDLVERKLERMKKKGVKQKVKMEEKSRTLLANASKEYDKLVASLQRELMELAERLKAAMTCEENALRRAKKSEEDAERLKVDLEQLQSYTSKLDKERVALSQACKELETDKIAMKAEFEIRTHEMEKLLAKQIMAAEARVHKERDNEIQILTERHNAEIESLQCESNNREKETMSIGLTRKQTPSAESSHTSSGQNDPIVLGENPQKSISDLGELIDSKERRCKNLTKQDRADEKAFIAMKRALLHKEDEIVGLTERQKQLLAALAMANEQETLAKKQSQELELLRQNEASRYEDLLQQLNSVKQENWNLSLALNITEATNQPKSHEI</sequence>
<dbReference type="InterPro" id="IPR001752">
    <property type="entry name" value="Kinesin_motor_dom"/>
</dbReference>
<dbReference type="GO" id="GO:0003777">
    <property type="term" value="F:microtubule motor activity"/>
    <property type="evidence" value="ECO:0007669"/>
    <property type="project" value="InterPro"/>
</dbReference>
<feature type="coiled-coil region" evidence="1">
    <location>
        <begin position="730"/>
        <end position="789"/>
    </location>
</feature>
<feature type="compositionally biased region" description="Polar residues" evidence="2">
    <location>
        <begin position="880"/>
        <end position="896"/>
    </location>
</feature>
<name>A0A0P1ASH3_PLAHL</name>
<evidence type="ECO:0000313" key="5">
    <source>
        <dbReference type="Proteomes" id="UP000054928"/>
    </source>
</evidence>
<dbReference type="Proteomes" id="UP000054928">
    <property type="component" value="Unassembled WGS sequence"/>
</dbReference>
<organism evidence="4 5">
    <name type="scientific">Plasmopara halstedii</name>
    <name type="common">Downy mildew of sunflower</name>
    <dbReference type="NCBI Taxonomy" id="4781"/>
    <lineage>
        <taxon>Eukaryota</taxon>
        <taxon>Sar</taxon>
        <taxon>Stramenopiles</taxon>
        <taxon>Oomycota</taxon>
        <taxon>Peronosporomycetes</taxon>
        <taxon>Peronosporales</taxon>
        <taxon>Peronosporaceae</taxon>
        <taxon>Plasmopara</taxon>
    </lineage>
</organism>
<dbReference type="EMBL" id="CCYD01001336">
    <property type="protein sequence ID" value="CEG44753.1"/>
    <property type="molecule type" value="Genomic_DNA"/>
</dbReference>
<reference evidence="5" key="1">
    <citation type="submission" date="2014-09" db="EMBL/GenBank/DDBJ databases">
        <authorList>
            <person name="Sharma Rahul"/>
            <person name="Thines Marco"/>
        </authorList>
    </citation>
    <scope>NUCLEOTIDE SEQUENCE [LARGE SCALE GENOMIC DNA]</scope>
</reference>
<keyword evidence="5" id="KW-1185">Reference proteome</keyword>
<dbReference type="AlphaFoldDB" id="A0A0P1ASH3"/>
<feature type="coiled-coil region" evidence="1">
    <location>
        <begin position="457"/>
        <end position="505"/>
    </location>
</feature>
<evidence type="ECO:0000259" key="3">
    <source>
        <dbReference type="Pfam" id="PF00225"/>
    </source>
</evidence>
<protein>
    <recommendedName>
        <fullName evidence="3">Kinesin motor domain-containing protein</fullName>
    </recommendedName>
</protein>
<dbReference type="InterPro" id="IPR027417">
    <property type="entry name" value="P-loop_NTPase"/>
</dbReference>
<dbReference type="OrthoDB" id="123929at2759"/>
<feature type="coiled-coil region" evidence="1">
    <location>
        <begin position="968"/>
        <end position="1006"/>
    </location>
</feature>
<dbReference type="STRING" id="4781.A0A0P1ASH3"/>
<feature type="domain" description="Kinesin motor" evidence="3">
    <location>
        <begin position="7"/>
        <end position="162"/>
    </location>
</feature>
<dbReference type="GO" id="GO:0005524">
    <property type="term" value="F:ATP binding"/>
    <property type="evidence" value="ECO:0007669"/>
    <property type="project" value="InterPro"/>
</dbReference>
<feature type="region of interest" description="Disordered" evidence="2">
    <location>
        <begin position="865"/>
        <end position="905"/>
    </location>
</feature>
<evidence type="ECO:0000256" key="2">
    <source>
        <dbReference type="SAM" id="MobiDB-lite"/>
    </source>
</evidence>
<dbReference type="OMA" id="NQAPGCR"/>
<accession>A0A0P1ASH3</accession>
<evidence type="ECO:0000313" key="4">
    <source>
        <dbReference type="EMBL" id="CEG44753.1"/>
    </source>
</evidence>
<proteinExistence type="predicted"/>
<dbReference type="Gene3D" id="3.40.850.10">
    <property type="entry name" value="Kinesin motor domain"/>
    <property type="match status" value="1"/>
</dbReference>